<proteinExistence type="predicted"/>
<sequence length="224" mass="25702">MVPCGNLQHIFDKPLETPTSWEHNNHIKPTRGSLSLFPDNIDETTSNGYFSPKQTKHHPCNVGMNAESLSMCTEGLGFESFDDVERLKDEEEEDMNDHNHECFDHHTTEKHVVLRSEHDKRSRVKGMEFPPPISSIGLSGKPWVCLKSYRSNGRFILKEVRIPTQELLHACREDGRLKLQFIQSDDEPLCEEGEDDDDSDDDEHLKVDLADDDDTRESDIRVIS</sequence>
<keyword evidence="2" id="KW-1185">Reference proteome</keyword>
<comment type="caution">
    <text evidence="1">The sequence shown here is derived from an EMBL/GenBank/DDBJ whole genome shotgun (WGS) entry which is preliminary data.</text>
</comment>
<name>A0ACB9HT98_9ASTR</name>
<accession>A0ACB9HT98</accession>
<reference evidence="2" key="1">
    <citation type="journal article" date="2022" name="Mol. Ecol. Resour.">
        <title>The genomes of chicory, endive, great burdock and yacon provide insights into Asteraceae palaeo-polyploidization history and plant inulin production.</title>
        <authorList>
            <person name="Fan W."/>
            <person name="Wang S."/>
            <person name="Wang H."/>
            <person name="Wang A."/>
            <person name="Jiang F."/>
            <person name="Liu H."/>
            <person name="Zhao H."/>
            <person name="Xu D."/>
            <person name="Zhang Y."/>
        </authorList>
    </citation>
    <scope>NUCLEOTIDE SEQUENCE [LARGE SCALE GENOMIC DNA]</scope>
    <source>
        <strain evidence="2">cv. Yunnan</strain>
    </source>
</reference>
<evidence type="ECO:0000313" key="1">
    <source>
        <dbReference type="EMBL" id="KAI3798365.1"/>
    </source>
</evidence>
<reference evidence="1 2" key="2">
    <citation type="journal article" date="2022" name="Mol. Ecol. Resour.">
        <title>The genomes of chicory, endive, great burdock and yacon provide insights into Asteraceae paleo-polyploidization history and plant inulin production.</title>
        <authorList>
            <person name="Fan W."/>
            <person name="Wang S."/>
            <person name="Wang H."/>
            <person name="Wang A."/>
            <person name="Jiang F."/>
            <person name="Liu H."/>
            <person name="Zhao H."/>
            <person name="Xu D."/>
            <person name="Zhang Y."/>
        </authorList>
    </citation>
    <scope>NUCLEOTIDE SEQUENCE [LARGE SCALE GENOMIC DNA]</scope>
    <source>
        <strain evidence="2">cv. Yunnan</strain>
        <tissue evidence="1">Leaves</tissue>
    </source>
</reference>
<dbReference type="Proteomes" id="UP001056120">
    <property type="component" value="Linkage Group LG11"/>
</dbReference>
<evidence type="ECO:0000313" key="2">
    <source>
        <dbReference type="Proteomes" id="UP001056120"/>
    </source>
</evidence>
<dbReference type="EMBL" id="CM042028">
    <property type="protein sequence ID" value="KAI3798365.1"/>
    <property type="molecule type" value="Genomic_DNA"/>
</dbReference>
<organism evidence="1 2">
    <name type="scientific">Smallanthus sonchifolius</name>
    <dbReference type="NCBI Taxonomy" id="185202"/>
    <lineage>
        <taxon>Eukaryota</taxon>
        <taxon>Viridiplantae</taxon>
        <taxon>Streptophyta</taxon>
        <taxon>Embryophyta</taxon>
        <taxon>Tracheophyta</taxon>
        <taxon>Spermatophyta</taxon>
        <taxon>Magnoliopsida</taxon>
        <taxon>eudicotyledons</taxon>
        <taxon>Gunneridae</taxon>
        <taxon>Pentapetalae</taxon>
        <taxon>asterids</taxon>
        <taxon>campanulids</taxon>
        <taxon>Asterales</taxon>
        <taxon>Asteraceae</taxon>
        <taxon>Asteroideae</taxon>
        <taxon>Heliantheae alliance</taxon>
        <taxon>Millerieae</taxon>
        <taxon>Smallanthus</taxon>
    </lineage>
</organism>
<protein>
    <submittedName>
        <fullName evidence="1">Uncharacterized protein</fullName>
    </submittedName>
</protein>
<gene>
    <name evidence="1" type="ORF">L1987_33638</name>
</gene>